<keyword evidence="3" id="KW-0547">Nucleotide-binding</keyword>
<dbReference type="PANTHER" id="PTHR43335:SF2">
    <property type="entry name" value="ABC TRANSPORTER, ATP-BINDING PROTEIN"/>
    <property type="match status" value="1"/>
</dbReference>
<dbReference type="SUPFAM" id="SSF52540">
    <property type="entry name" value="P-loop containing nucleoside triphosphate hydrolases"/>
    <property type="match status" value="1"/>
</dbReference>
<protein>
    <submittedName>
        <fullName evidence="6">ABC transporter ATP-binding protein</fullName>
    </submittedName>
</protein>
<evidence type="ECO:0000313" key="6">
    <source>
        <dbReference type="EMBL" id="MFD2212143.1"/>
    </source>
</evidence>
<accession>A0ABW5BPS0</accession>
<dbReference type="InterPro" id="IPR017871">
    <property type="entry name" value="ABC_transporter-like_CS"/>
</dbReference>
<feature type="domain" description="ABC transporter" evidence="5">
    <location>
        <begin position="3"/>
        <end position="231"/>
    </location>
</feature>
<comment type="similarity">
    <text evidence="1">Belongs to the ABC transporter superfamily.</text>
</comment>
<dbReference type="SMART" id="SM00382">
    <property type="entry name" value="AAA"/>
    <property type="match status" value="1"/>
</dbReference>
<dbReference type="EMBL" id="JBHUIK010000001">
    <property type="protein sequence ID" value="MFD2212143.1"/>
    <property type="molecule type" value="Genomic_DNA"/>
</dbReference>
<keyword evidence="4 6" id="KW-0067">ATP-binding</keyword>
<dbReference type="CDD" id="cd03264">
    <property type="entry name" value="ABC_drug_resistance_like"/>
    <property type="match status" value="1"/>
</dbReference>
<evidence type="ECO:0000256" key="4">
    <source>
        <dbReference type="ARBA" id="ARBA00022840"/>
    </source>
</evidence>
<proteinExistence type="inferred from homology"/>
<comment type="caution">
    <text evidence="6">The sequence shown here is derived from an EMBL/GenBank/DDBJ whole genome shotgun (WGS) entry which is preliminary data.</text>
</comment>
<evidence type="ECO:0000256" key="2">
    <source>
        <dbReference type="ARBA" id="ARBA00022448"/>
    </source>
</evidence>
<dbReference type="Proteomes" id="UP001597318">
    <property type="component" value="Unassembled WGS sequence"/>
</dbReference>
<name>A0ABW5BPS0_9BACI</name>
<evidence type="ECO:0000259" key="5">
    <source>
        <dbReference type="PROSITE" id="PS50893"/>
    </source>
</evidence>
<dbReference type="InterPro" id="IPR027417">
    <property type="entry name" value="P-loop_NTPase"/>
</dbReference>
<evidence type="ECO:0000313" key="7">
    <source>
        <dbReference type="Proteomes" id="UP001597318"/>
    </source>
</evidence>
<keyword evidence="2" id="KW-0813">Transport</keyword>
<dbReference type="PROSITE" id="PS50893">
    <property type="entry name" value="ABC_TRANSPORTER_2"/>
    <property type="match status" value="1"/>
</dbReference>
<keyword evidence="7" id="KW-1185">Reference proteome</keyword>
<evidence type="ECO:0000256" key="1">
    <source>
        <dbReference type="ARBA" id="ARBA00005417"/>
    </source>
</evidence>
<organism evidence="6 7">
    <name type="scientific">Metabacillus endolithicus</name>
    <dbReference type="NCBI Taxonomy" id="1535204"/>
    <lineage>
        <taxon>Bacteria</taxon>
        <taxon>Bacillati</taxon>
        <taxon>Bacillota</taxon>
        <taxon>Bacilli</taxon>
        <taxon>Bacillales</taxon>
        <taxon>Bacillaceae</taxon>
        <taxon>Metabacillus</taxon>
    </lineage>
</organism>
<dbReference type="Pfam" id="PF00005">
    <property type="entry name" value="ABC_tran"/>
    <property type="match status" value="1"/>
</dbReference>
<evidence type="ECO:0000256" key="3">
    <source>
        <dbReference type="ARBA" id="ARBA00022741"/>
    </source>
</evidence>
<sequence length="292" mass="32397">MELKILDVSKSYGNYRVLRNISMEIFPGIVGLLGENGAGKSTLMKILSTISCPTEGKVLLNGVDIRKKPNIMRNILGYLPQDFGVYPHLNAVEFLSYIAAIKGIDRTTAKMRIYQLLELVNLSEVKKRPVGNYSGGMKQRLGIAQVLLNDPKIVIVDEPTVGLDPIERNRFRHLLSDISGERIVILSTHIVSDVEAIAGKIAVMSKGQLLSYAKPVDLLERVKNCVWESIISEDELQKFRKEFTVCNTVRTNDGMNVRFIAKEPPNGLANFVVPTLEDAYLALISGGDSNHD</sequence>
<reference evidence="7" key="1">
    <citation type="journal article" date="2019" name="Int. J. Syst. Evol. Microbiol.">
        <title>The Global Catalogue of Microorganisms (GCM) 10K type strain sequencing project: providing services to taxonomists for standard genome sequencing and annotation.</title>
        <authorList>
            <consortium name="The Broad Institute Genomics Platform"/>
            <consortium name="The Broad Institute Genome Sequencing Center for Infectious Disease"/>
            <person name="Wu L."/>
            <person name="Ma J."/>
        </authorList>
    </citation>
    <scope>NUCLEOTIDE SEQUENCE [LARGE SCALE GENOMIC DNA]</scope>
    <source>
        <strain evidence="7">CGMCC 1.15474</strain>
    </source>
</reference>
<dbReference type="PANTHER" id="PTHR43335">
    <property type="entry name" value="ABC TRANSPORTER, ATP-BINDING PROTEIN"/>
    <property type="match status" value="1"/>
</dbReference>
<dbReference type="RefSeq" id="WP_247342982.1">
    <property type="nucleotide sequence ID" value="NZ_CP095550.1"/>
</dbReference>
<dbReference type="PROSITE" id="PS00211">
    <property type="entry name" value="ABC_TRANSPORTER_1"/>
    <property type="match status" value="1"/>
</dbReference>
<dbReference type="InterPro" id="IPR003439">
    <property type="entry name" value="ABC_transporter-like_ATP-bd"/>
</dbReference>
<gene>
    <name evidence="6" type="ORF">ACFSKK_00285</name>
</gene>
<dbReference type="InterPro" id="IPR003593">
    <property type="entry name" value="AAA+_ATPase"/>
</dbReference>
<dbReference type="GO" id="GO:0005524">
    <property type="term" value="F:ATP binding"/>
    <property type="evidence" value="ECO:0007669"/>
    <property type="project" value="UniProtKB-KW"/>
</dbReference>
<dbReference type="Gene3D" id="3.40.50.300">
    <property type="entry name" value="P-loop containing nucleotide triphosphate hydrolases"/>
    <property type="match status" value="1"/>
</dbReference>